<name>A0AAU9K9M7_9CILI</name>
<keyword evidence="1" id="KW-0677">Repeat</keyword>
<comment type="caution">
    <text evidence="2">The sequence shown here is derived from an EMBL/GenBank/DDBJ whole genome shotgun (WGS) entry which is preliminary data.</text>
</comment>
<evidence type="ECO:0000256" key="1">
    <source>
        <dbReference type="ARBA" id="ARBA00022737"/>
    </source>
</evidence>
<dbReference type="Proteomes" id="UP001162131">
    <property type="component" value="Unassembled WGS sequence"/>
</dbReference>
<dbReference type="SUPFAM" id="SSF82185">
    <property type="entry name" value="Histone H3 K4-specific methyltransferase SET7/9 N-terminal domain"/>
    <property type="match status" value="2"/>
</dbReference>
<sequence>MIGCTISKCHKPVKYLCNCFTTAYFCSDHIHNHLTPPHQLTPLSIAIPKEDKQKVIKHILYKKRKVSEWQESIIYEANLAINYIESTLKSTLLSFRAINKRYDDLIKKIIRTEDIQTQNQNKLDESLIDVSMNEINFQNIDISSKHFEACLPKVLMTPFDSWILKNFLKEIEDFIGKEENSPARINKNSAKIVVKSYEDGEYKGEVKNGKRHGFGKFIWNNGSWYEGEWRNDLRDGEGITCFANGNIYEGEYKLDKKNGKGKFIWADGSRCHGDCYEGEFFDDAKNGFGVYYFSHGFIYEGEFKNNLRNGKGKIIWADNDTYEGNFKNGVFDGFGVRKYQTGEVYEGNWSQGKRNGKGKSIYIDGRIIEGVWIDDKMIDLPNHY</sequence>
<evidence type="ECO:0008006" key="4">
    <source>
        <dbReference type="Google" id="ProtNLM"/>
    </source>
</evidence>
<dbReference type="EMBL" id="CAJZBQ010000057">
    <property type="protein sequence ID" value="CAG9333836.1"/>
    <property type="molecule type" value="Genomic_DNA"/>
</dbReference>
<organism evidence="2 3">
    <name type="scientific">Blepharisma stoltei</name>
    <dbReference type="NCBI Taxonomy" id="1481888"/>
    <lineage>
        <taxon>Eukaryota</taxon>
        <taxon>Sar</taxon>
        <taxon>Alveolata</taxon>
        <taxon>Ciliophora</taxon>
        <taxon>Postciliodesmatophora</taxon>
        <taxon>Heterotrichea</taxon>
        <taxon>Heterotrichida</taxon>
        <taxon>Blepharismidae</taxon>
        <taxon>Blepharisma</taxon>
    </lineage>
</organism>
<keyword evidence="3" id="KW-1185">Reference proteome</keyword>
<proteinExistence type="predicted"/>
<evidence type="ECO:0000313" key="2">
    <source>
        <dbReference type="EMBL" id="CAG9333836.1"/>
    </source>
</evidence>
<protein>
    <recommendedName>
        <fullName evidence="4">MORN repeat protein</fullName>
    </recommendedName>
</protein>
<dbReference type="InterPro" id="IPR003409">
    <property type="entry name" value="MORN"/>
</dbReference>
<dbReference type="PANTHER" id="PTHR23084">
    <property type="entry name" value="PHOSPHATIDYLINOSITOL-4-PHOSPHATE 5-KINASE RELATED"/>
    <property type="match status" value="1"/>
</dbReference>
<dbReference type="SMART" id="SM00698">
    <property type="entry name" value="MORN"/>
    <property type="match status" value="7"/>
</dbReference>
<dbReference type="Pfam" id="PF02493">
    <property type="entry name" value="MORN"/>
    <property type="match status" value="7"/>
</dbReference>
<reference evidence="2" key="1">
    <citation type="submission" date="2021-09" db="EMBL/GenBank/DDBJ databases">
        <authorList>
            <consortium name="AG Swart"/>
            <person name="Singh M."/>
            <person name="Singh A."/>
            <person name="Seah K."/>
            <person name="Emmerich C."/>
        </authorList>
    </citation>
    <scope>NUCLEOTIDE SEQUENCE</scope>
    <source>
        <strain evidence="2">ATCC30299</strain>
    </source>
</reference>
<dbReference type="PANTHER" id="PTHR23084:SF179">
    <property type="entry name" value="OS10G0565000 PROTEIN"/>
    <property type="match status" value="1"/>
</dbReference>
<evidence type="ECO:0000313" key="3">
    <source>
        <dbReference type="Proteomes" id="UP001162131"/>
    </source>
</evidence>
<gene>
    <name evidence="2" type="ORF">BSTOLATCC_MIC59646</name>
</gene>
<accession>A0AAU9K9M7</accession>
<dbReference type="AlphaFoldDB" id="A0AAU9K9M7"/>
<dbReference type="Gene3D" id="2.20.110.10">
    <property type="entry name" value="Histone H3 K4-specific methyltransferase SET7/9 N-terminal domain"/>
    <property type="match status" value="3"/>
</dbReference>